<dbReference type="AlphaFoldDB" id="A0A7Z7N6L4"/>
<sequence length="52" mass="5736">MDAHSSPNENGHTVLDLFEHLCAYSGCDEKTIGKEAFARAKLAYISARLRPT</sequence>
<evidence type="ECO:0000313" key="2">
    <source>
        <dbReference type="Proteomes" id="UP000219522"/>
    </source>
</evidence>
<accession>A0A7Z7N6L4</accession>
<dbReference type="Proteomes" id="UP000219522">
    <property type="component" value="Unassembled WGS sequence"/>
</dbReference>
<keyword evidence="2" id="KW-1185">Reference proteome</keyword>
<name>A0A7Z7N6L4_9BURK</name>
<proteinExistence type="predicted"/>
<gene>
    <name evidence="1" type="ORF">SAMN05446927_7657</name>
</gene>
<evidence type="ECO:0000313" key="1">
    <source>
        <dbReference type="EMBL" id="SOE89022.1"/>
    </source>
</evidence>
<reference evidence="1 2" key="1">
    <citation type="submission" date="2017-09" db="EMBL/GenBank/DDBJ databases">
        <authorList>
            <person name="Varghese N."/>
            <person name="Submissions S."/>
        </authorList>
    </citation>
    <scope>NUCLEOTIDE SEQUENCE [LARGE SCALE GENOMIC DNA]</scope>
    <source>
        <strain evidence="1 2">OK806</strain>
    </source>
</reference>
<organism evidence="1 2">
    <name type="scientific">Caballeronia arationis</name>
    <dbReference type="NCBI Taxonomy" id="1777142"/>
    <lineage>
        <taxon>Bacteria</taxon>
        <taxon>Pseudomonadati</taxon>
        <taxon>Pseudomonadota</taxon>
        <taxon>Betaproteobacteria</taxon>
        <taxon>Burkholderiales</taxon>
        <taxon>Burkholderiaceae</taxon>
        <taxon>Caballeronia</taxon>
    </lineage>
</organism>
<protein>
    <submittedName>
        <fullName evidence="1">Uncharacterized protein</fullName>
    </submittedName>
</protein>
<dbReference type="EMBL" id="OCSU01000003">
    <property type="protein sequence ID" value="SOE89022.1"/>
    <property type="molecule type" value="Genomic_DNA"/>
</dbReference>
<comment type="caution">
    <text evidence="1">The sequence shown here is derived from an EMBL/GenBank/DDBJ whole genome shotgun (WGS) entry which is preliminary data.</text>
</comment>